<dbReference type="EMBL" id="SZVO01000012">
    <property type="protein sequence ID" value="TKT89321.1"/>
    <property type="molecule type" value="Genomic_DNA"/>
</dbReference>
<proteinExistence type="predicted"/>
<accession>A0A4U6CZT1</accession>
<gene>
    <name evidence="1" type="ORF">FDK13_23495</name>
</gene>
<dbReference type="RefSeq" id="WP_137342458.1">
    <property type="nucleotide sequence ID" value="NZ_BSQH01000015.1"/>
</dbReference>
<protein>
    <submittedName>
        <fullName evidence="1">Uncharacterized protein</fullName>
    </submittedName>
</protein>
<reference evidence="1 2" key="1">
    <citation type="submission" date="2019-05" db="EMBL/GenBank/DDBJ databases">
        <title>Dyadobacter AR-3-8 sp. nov., isolated from arctic soil.</title>
        <authorList>
            <person name="Chaudhary D.K."/>
        </authorList>
    </citation>
    <scope>NUCLEOTIDE SEQUENCE [LARGE SCALE GENOMIC DNA]</scope>
    <source>
        <strain evidence="1 2">AR-3-8</strain>
    </source>
</reference>
<dbReference type="Proteomes" id="UP000304900">
    <property type="component" value="Unassembled WGS sequence"/>
</dbReference>
<name>A0A4U6CZT1_9BACT</name>
<organism evidence="1 2">
    <name type="scientific">Dyadobacter frigoris</name>
    <dbReference type="NCBI Taxonomy" id="2576211"/>
    <lineage>
        <taxon>Bacteria</taxon>
        <taxon>Pseudomonadati</taxon>
        <taxon>Bacteroidota</taxon>
        <taxon>Cytophagia</taxon>
        <taxon>Cytophagales</taxon>
        <taxon>Spirosomataceae</taxon>
        <taxon>Dyadobacter</taxon>
    </lineage>
</organism>
<comment type="caution">
    <text evidence="1">The sequence shown here is derived from an EMBL/GenBank/DDBJ whole genome shotgun (WGS) entry which is preliminary data.</text>
</comment>
<evidence type="ECO:0000313" key="1">
    <source>
        <dbReference type="EMBL" id="TKT89321.1"/>
    </source>
</evidence>
<evidence type="ECO:0000313" key="2">
    <source>
        <dbReference type="Proteomes" id="UP000304900"/>
    </source>
</evidence>
<sequence length="197" mass="22254">MKTFAGIFCVILLALHMLGLSLAVLCLDFNYQTAESEVKRNDKFIVKTFVSTAQSESGLQDSGGVDGLYRIDDQLYNIINRVHQHDTLFVTFQNNESAWQHFTVLSEIMQEVYSANKTSHPVSLAIRLLTDFSKVYLSTNAFTLNNHMCIIQWLKPILFDDLQHSLKQEVLLPDSPPPENSLVTCSEGFNAKIFFGS</sequence>
<dbReference type="AlphaFoldDB" id="A0A4U6CZT1"/>
<keyword evidence="2" id="KW-1185">Reference proteome</keyword>